<keyword evidence="12" id="KW-1185">Reference proteome</keyword>
<protein>
    <recommendedName>
        <fullName evidence="13">LAGLIDADG endonuclease</fullName>
    </recommendedName>
</protein>
<keyword evidence="5" id="KW-0378">Hydrolase</keyword>
<evidence type="ECO:0000256" key="8">
    <source>
        <dbReference type="SAM" id="Phobius"/>
    </source>
</evidence>
<keyword evidence="8" id="KW-0472">Membrane</keyword>
<dbReference type="GO" id="GO:0003677">
    <property type="term" value="F:DNA binding"/>
    <property type="evidence" value="ECO:0007669"/>
    <property type="project" value="InterPro"/>
</dbReference>
<dbReference type="InterPro" id="IPR006350">
    <property type="entry name" value="Intron_endoG1"/>
</dbReference>
<dbReference type="EMBL" id="JAEPRB010000379">
    <property type="protein sequence ID" value="KAG2216635.1"/>
    <property type="molecule type" value="Genomic_DNA"/>
</dbReference>
<gene>
    <name evidence="11" type="ORF">INT45_007210</name>
</gene>
<dbReference type="GO" id="GO:0006397">
    <property type="term" value="P:mRNA processing"/>
    <property type="evidence" value="ECO:0007669"/>
    <property type="project" value="UniProtKB-KW"/>
</dbReference>
<keyword evidence="6" id="KW-0508">mRNA splicing</keyword>
<dbReference type="InterPro" id="IPR027387">
    <property type="entry name" value="Cytb/b6-like_sf"/>
</dbReference>
<dbReference type="SMART" id="SM00465">
    <property type="entry name" value="GIYc"/>
    <property type="match status" value="1"/>
</dbReference>
<dbReference type="OrthoDB" id="2888667at2759"/>
<organism evidence="11 12">
    <name type="scientific">Circinella minor</name>
    <dbReference type="NCBI Taxonomy" id="1195481"/>
    <lineage>
        <taxon>Eukaryota</taxon>
        <taxon>Fungi</taxon>
        <taxon>Fungi incertae sedis</taxon>
        <taxon>Mucoromycota</taxon>
        <taxon>Mucoromycotina</taxon>
        <taxon>Mucoromycetes</taxon>
        <taxon>Mucorales</taxon>
        <taxon>Lichtheimiaceae</taxon>
        <taxon>Circinella</taxon>
    </lineage>
</organism>
<keyword evidence="8" id="KW-1133">Transmembrane helix</keyword>
<dbReference type="SUPFAM" id="SSF81342">
    <property type="entry name" value="Transmembrane di-heme cytochromes"/>
    <property type="match status" value="1"/>
</dbReference>
<feature type="transmembrane region" description="Helical" evidence="8">
    <location>
        <begin position="215"/>
        <end position="234"/>
    </location>
</feature>
<dbReference type="InterPro" id="IPR004860">
    <property type="entry name" value="LAGLIDADG_dom"/>
</dbReference>
<evidence type="ECO:0000259" key="9">
    <source>
        <dbReference type="PROSITE" id="PS50164"/>
    </source>
</evidence>
<dbReference type="InterPro" id="IPR005797">
    <property type="entry name" value="Cyt_b/b6_N"/>
</dbReference>
<dbReference type="SUPFAM" id="SSF64496">
    <property type="entry name" value="DNA-binding domain of intron-encoded endonucleases"/>
    <property type="match status" value="1"/>
</dbReference>
<keyword evidence="4" id="KW-0255">Endonuclease</keyword>
<dbReference type="SMART" id="SM00497">
    <property type="entry name" value="IENR1"/>
    <property type="match status" value="1"/>
</dbReference>
<keyword evidence="8" id="KW-0812">Transmembrane</keyword>
<dbReference type="SMART" id="SM00496">
    <property type="entry name" value="IENR2"/>
    <property type="match status" value="2"/>
</dbReference>
<dbReference type="InterPro" id="IPR000305">
    <property type="entry name" value="GIY-YIG_endonuc"/>
</dbReference>
<dbReference type="GO" id="GO:0016020">
    <property type="term" value="C:membrane"/>
    <property type="evidence" value="ECO:0007669"/>
    <property type="project" value="InterPro"/>
</dbReference>
<accession>A0A8H7VDQ1</accession>
<evidence type="ECO:0000313" key="12">
    <source>
        <dbReference type="Proteomes" id="UP000646827"/>
    </source>
</evidence>
<evidence type="ECO:0000259" key="10">
    <source>
        <dbReference type="PROSITE" id="PS51002"/>
    </source>
</evidence>
<dbReference type="NCBIfam" id="TIGR01453">
    <property type="entry name" value="grpIintron_endo"/>
    <property type="match status" value="1"/>
</dbReference>
<dbReference type="InterPro" id="IPR027434">
    <property type="entry name" value="Homing_endonucl"/>
</dbReference>
<feature type="domain" description="Cytochrome b/b6 N-terminal region profile" evidence="10">
    <location>
        <begin position="84"/>
        <end position="367"/>
    </location>
</feature>
<dbReference type="AlphaFoldDB" id="A0A8H7VDQ1"/>
<dbReference type="CDD" id="cd10445">
    <property type="entry name" value="GIY-YIG_bI1_like"/>
    <property type="match status" value="1"/>
</dbReference>
<evidence type="ECO:0000256" key="3">
    <source>
        <dbReference type="ARBA" id="ARBA00022722"/>
    </source>
</evidence>
<keyword evidence="2" id="KW-0507">mRNA processing</keyword>
<evidence type="ECO:0000256" key="2">
    <source>
        <dbReference type="ARBA" id="ARBA00022664"/>
    </source>
</evidence>
<dbReference type="PANTHER" id="PTHR19271">
    <property type="entry name" value="CYTOCHROME B"/>
    <property type="match status" value="1"/>
</dbReference>
<dbReference type="Gene3D" id="3.10.28.10">
    <property type="entry name" value="Homing endonucleases"/>
    <property type="match status" value="5"/>
</dbReference>
<dbReference type="Pfam" id="PF00961">
    <property type="entry name" value="LAGLIDADG_1"/>
    <property type="match status" value="1"/>
</dbReference>
<evidence type="ECO:0000256" key="5">
    <source>
        <dbReference type="ARBA" id="ARBA00022801"/>
    </source>
</evidence>
<evidence type="ECO:0000256" key="4">
    <source>
        <dbReference type="ARBA" id="ARBA00022759"/>
    </source>
</evidence>
<dbReference type="Pfam" id="PF01541">
    <property type="entry name" value="GIY-YIG"/>
    <property type="match status" value="1"/>
</dbReference>
<comment type="similarity">
    <text evidence="1">To endonucleases of group I introns of fungi and phage.</text>
</comment>
<sequence length="1159" mass="132759">MVTDVDSLYGNLLPFFDSLNFESRKYIDYKLWSAALKMHKLGHFYLPEGRALLIKLARRRAAAPPAAWPGSGALPRANSINTNRYSTTDKIIELPTKEEIDQILNLPNPFDLSTGKSHVTLAREFVKSKRVKGEFKVYVYQNGVDVPNSPYVSYYAVQKDLGFKVLYPTIMRDVNYGWMIRYLHANTASFFFLFVYLHIGRGLYYGSYKAPRAKVWSIGVIILILMMATAFLGIENTCLKWLDSEVECLIMTSNIIVSPKLKSLLDNNKIKPIAVFEELNKEEVKENLRSKTRKKSGIYGIFNIITGDFYIGSAVSNRFYSRFYKHLLRGLGNKKIAIDLDRYRIESFAFVILEYYPVEITKKNNPELMALETYWIKTYSPTYNILLEAGNSLGYQHSEEIKQKMKDIYSDERRERIGLLNKGKSLTDSVKTQLREKALNRSDEVKNKYRLAEGPSAPLPGGQSGPRASSKPVTVYNQDGTVYMKFSGIRVMAKHFGCDHKTINKVIDTDKLFKKQCRIEYPDGGIEEDNGLFGYVGENEYLLYSAITPVIISNGAPKLPQKIVDLIIGSLLGDASVEKRASTTAPVPFKIKDSKDGKHLAVRFRSRTSVKYTWFRNLFYPEGKKIVPSNIADYLTPRGLAYWIMDDGGYHASGLIIHTNSYTKKDVELLQFVLLNKFKIKTNIWSKYNYYILYVPASNLPTVLITNLLSAIPWIGKDLVEFGNLDNNFNNFTTMSYLPIIGIVNSKALHKIKLQSDKEKLDMLKVPHNFLSMFVGLIDGDGYIAITKTPKNYIRIDLILSLDIRDLDLINYIHSVLKVGRVNKYPKLNLVKLTISRTNLQTIVFPLLVYHNLYFLTDTRRAQFDKAMFILQNNIKKYSELPNEFSVCNNLPKTAEDYCKLDFFPNWIVGFTIASNKSLKLKCSKNMLSKNLSKLVKTCVKFGDNLTSNVGYPKFTKLINNTITLPPYYQGIVVGLILSDGWFHKGKPHWNAQLQFKQSLDHFPYFWYVFNLLSHYCTKVPTLKFSKRLNKTSVAINLHTRVLPCFTKMHSLFYVNEVKVIPENIYDLLTPVALAHWIQGDGVARSHGLIICTDSYKIEDVTKLINVLKIRYNIDCILRFHTPTQPRITIRAKSIGILRNLVIPYMHNSMLYKLGLNNK</sequence>
<dbReference type="InterPro" id="IPR003647">
    <property type="entry name" value="Intron_nuc_1_rpt"/>
</dbReference>
<feature type="transmembrane region" description="Helical" evidence="8">
    <location>
        <begin position="182"/>
        <end position="203"/>
    </location>
</feature>
<dbReference type="Pfam" id="PF03161">
    <property type="entry name" value="LAGLIDADG_2"/>
    <property type="match status" value="2"/>
</dbReference>
<dbReference type="Pfam" id="PF07453">
    <property type="entry name" value="NUMOD1"/>
    <property type="match status" value="1"/>
</dbReference>
<reference evidence="11 12" key="1">
    <citation type="submission" date="2020-12" db="EMBL/GenBank/DDBJ databases">
        <title>Metabolic potential, ecology and presence of endohyphal bacteria is reflected in genomic diversity of Mucoromycotina.</title>
        <authorList>
            <person name="Muszewska A."/>
            <person name="Okrasinska A."/>
            <person name="Steczkiewicz K."/>
            <person name="Drgas O."/>
            <person name="Orlowska M."/>
            <person name="Perlinska-Lenart U."/>
            <person name="Aleksandrzak-Piekarczyk T."/>
            <person name="Szatraj K."/>
            <person name="Zielenkiewicz U."/>
            <person name="Pilsyk S."/>
            <person name="Malc E."/>
            <person name="Mieczkowski P."/>
            <person name="Kruszewska J.S."/>
            <person name="Biernat P."/>
            <person name="Pawlowska J."/>
        </authorList>
    </citation>
    <scope>NUCLEOTIDE SEQUENCE [LARGE SCALE GENOMIC DNA]</scope>
    <source>
        <strain evidence="11 12">CBS 142.35</strain>
    </source>
</reference>
<dbReference type="GO" id="GO:0016787">
    <property type="term" value="F:hydrolase activity"/>
    <property type="evidence" value="ECO:0007669"/>
    <property type="project" value="UniProtKB-KW"/>
</dbReference>
<evidence type="ECO:0000256" key="1">
    <source>
        <dbReference type="ARBA" id="ARBA00010045"/>
    </source>
</evidence>
<evidence type="ECO:0000256" key="7">
    <source>
        <dbReference type="SAM" id="MobiDB-lite"/>
    </source>
</evidence>
<dbReference type="Proteomes" id="UP000646827">
    <property type="component" value="Unassembled WGS sequence"/>
</dbReference>
<feature type="domain" description="GIY-YIG" evidence="9">
    <location>
        <begin position="294"/>
        <end position="385"/>
    </location>
</feature>
<dbReference type="GO" id="GO:0004519">
    <property type="term" value="F:endonuclease activity"/>
    <property type="evidence" value="ECO:0007669"/>
    <property type="project" value="UniProtKB-KW"/>
</dbReference>
<dbReference type="GO" id="GO:0008121">
    <property type="term" value="F:quinol-cytochrome-c reductase activity"/>
    <property type="evidence" value="ECO:0007669"/>
    <property type="project" value="TreeGrafter"/>
</dbReference>
<dbReference type="InterPro" id="IPR003611">
    <property type="entry name" value="NUMOD3"/>
</dbReference>
<dbReference type="SUPFAM" id="SSF55608">
    <property type="entry name" value="Homing endonucleases"/>
    <property type="match status" value="3"/>
</dbReference>
<evidence type="ECO:0008006" key="13">
    <source>
        <dbReference type="Google" id="ProtNLM"/>
    </source>
</evidence>
<dbReference type="GO" id="GO:0016491">
    <property type="term" value="F:oxidoreductase activity"/>
    <property type="evidence" value="ECO:0007669"/>
    <property type="project" value="InterPro"/>
</dbReference>
<dbReference type="GO" id="GO:0006122">
    <property type="term" value="P:mitochondrial electron transport, ubiquinol to cytochrome c"/>
    <property type="evidence" value="ECO:0007669"/>
    <property type="project" value="TreeGrafter"/>
</dbReference>
<dbReference type="PROSITE" id="PS51002">
    <property type="entry name" value="CYTB_NTER"/>
    <property type="match status" value="1"/>
</dbReference>
<evidence type="ECO:0000313" key="11">
    <source>
        <dbReference type="EMBL" id="KAG2216635.1"/>
    </source>
</evidence>
<dbReference type="InterPro" id="IPR016174">
    <property type="entry name" value="Di-haem_cyt_TM"/>
</dbReference>
<dbReference type="PANTHER" id="PTHR19271:SF16">
    <property type="entry name" value="CYTOCHROME B"/>
    <property type="match status" value="1"/>
</dbReference>
<dbReference type="InterPro" id="IPR035901">
    <property type="entry name" value="GIY-YIG_endonuc_sf"/>
</dbReference>
<proteinExistence type="predicted"/>
<name>A0A8H7VDQ1_9FUNG</name>
<dbReference type="Pfam" id="PF00033">
    <property type="entry name" value="Cytochrome_B"/>
    <property type="match status" value="1"/>
</dbReference>
<dbReference type="SUPFAM" id="SSF82771">
    <property type="entry name" value="GIY-YIG endonuclease"/>
    <property type="match status" value="1"/>
</dbReference>
<feature type="region of interest" description="Disordered" evidence="7">
    <location>
        <begin position="445"/>
        <end position="471"/>
    </location>
</feature>
<dbReference type="GO" id="GO:0005739">
    <property type="term" value="C:mitochondrion"/>
    <property type="evidence" value="ECO:0007669"/>
    <property type="project" value="GOC"/>
</dbReference>
<dbReference type="PROSITE" id="PS50164">
    <property type="entry name" value="GIY_YIG"/>
    <property type="match status" value="1"/>
</dbReference>
<evidence type="ECO:0000256" key="6">
    <source>
        <dbReference type="ARBA" id="ARBA00023187"/>
    </source>
</evidence>
<comment type="caution">
    <text evidence="11">The sequence shown here is derived from an EMBL/GenBank/DDBJ whole genome shotgun (WGS) entry which is preliminary data.</text>
</comment>
<dbReference type="Gene3D" id="1.20.810.10">
    <property type="entry name" value="Cytochrome Bc1 Complex, Chain C"/>
    <property type="match status" value="1"/>
</dbReference>
<dbReference type="GO" id="GO:0008380">
    <property type="term" value="P:RNA splicing"/>
    <property type="evidence" value="ECO:0007669"/>
    <property type="project" value="UniProtKB-KW"/>
</dbReference>
<dbReference type="InterPro" id="IPR010896">
    <property type="entry name" value="NUMOD1"/>
</dbReference>
<keyword evidence="3" id="KW-0540">Nuclease</keyword>